<dbReference type="InterPro" id="IPR019734">
    <property type="entry name" value="TPR_rpt"/>
</dbReference>
<evidence type="ECO:0000313" key="5">
    <source>
        <dbReference type="EMBL" id="KAJ3473959.1"/>
    </source>
</evidence>
<evidence type="ECO:0000313" key="6">
    <source>
        <dbReference type="Proteomes" id="UP001212997"/>
    </source>
</evidence>
<evidence type="ECO:0000256" key="1">
    <source>
        <dbReference type="ARBA" id="ARBA00022676"/>
    </source>
</evidence>
<dbReference type="Proteomes" id="UP001212997">
    <property type="component" value="Unassembled WGS sequence"/>
</dbReference>
<proteinExistence type="predicted"/>
<dbReference type="EMBL" id="JANAWD010001195">
    <property type="protein sequence ID" value="KAJ3473959.1"/>
    <property type="molecule type" value="Genomic_DNA"/>
</dbReference>
<keyword evidence="2" id="KW-0808">Transferase</keyword>
<evidence type="ECO:0000259" key="4">
    <source>
        <dbReference type="Pfam" id="PF00534"/>
    </source>
</evidence>
<accession>A0AAD5Y9L7</accession>
<gene>
    <name evidence="5" type="ORF">NLI96_g12730</name>
</gene>
<keyword evidence="1" id="KW-0328">Glycosyltransferase</keyword>
<dbReference type="SUPFAM" id="SSF53756">
    <property type="entry name" value="UDP-Glycosyltransferase/glycogen phosphorylase"/>
    <property type="match status" value="1"/>
</dbReference>
<reference evidence="5" key="1">
    <citation type="submission" date="2022-07" db="EMBL/GenBank/DDBJ databases">
        <title>Genome Sequence of Physisporinus lineatus.</title>
        <authorList>
            <person name="Buettner E."/>
        </authorList>
    </citation>
    <scope>NUCLEOTIDE SEQUENCE</scope>
    <source>
        <strain evidence="5">VT162</strain>
    </source>
</reference>
<dbReference type="PANTHER" id="PTHR46401">
    <property type="entry name" value="GLYCOSYLTRANSFERASE WBBK-RELATED"/>
    <property type="match status" value="1"/>
</dbReference>
<feature type="domain" description="Glycosyl transferase family 1" evidence="4">
    <location>
        <begin position="371"/>
        <end position="520"/>
    </location>
</feature>
<dbReference type="InterPro" id="IPR001296">
    <property type="entry name" value="Glyco_trans_1"/>
</dbReference>
<dbReference type="CDD" id="cd03809">
    <property type="entry name" value="GT4_MtfB-like"/>
    <property type="match status" value="1"/>
</dbReference>
<feature type="repeat" description="TPR" evidence="3">
    <location>
        <begin position="50"/>
        <end position="83"/>
    </location>
</feature>
<dbReference type="Gene3D" id="3.40.50.2000">
    <property type="entry name" value="Glycogen Phosphorylase B"/>
    <property type="match status" value="1"/>
</dbReference>
<comment type="caution">
    <text evidence="5">The sequence shown here is derived from an EMBL/GenBank/DDBJ whole genome shotgun (WGS) entry which is preliminary data.</text>
</comment>
<dbReference type="PROSITE" id="PS50005">
    <property type="entry name" value="TPR"/>
    <property type="match status" value="1"/>
</dbReference>
<dbReference type="SMART" id="SM00028">
    <property type="entry name" value="TPR"/>
    <property type="match status" value="3"/>
</dbReference>
<keyword evidence="3" id="KW-0802">TPR repeat</keyword>
<sequence>MLQGLSVFPNAKKQQFIEYVKSGDAARDARAWERAIGNYQDALDVNPKAEGIWVQLGHAQKELGMFGKAEVSYKQALELNSNSDDTHTQLGHLFSVRGDVRNAVKHYRTAAGLGSKDPIVFSYLDSHASTVEHDQSDATAGGQAPIYFDYSDLVQYFRHNRFPTGIQRVQIELFKAAQEASFDVPIRACAFVEGADFWVEIDPIAFRRLCDLSSLPGETSDPVWGGALNQVLDSLSRRAAVRFPRGATLVNIGTSWWIKDYGAYIRQAKQKYGLRYVPFVHDLIPLITPEHCSKGLVEEFKAWIELVMLQADFIAVNSVNTKTDVVNYAETRKALDYDPQVVRLDAEFARSPAFAEDDGFVTDCGLVAGQYVLFVGTLESRKNHAGVFQAWKRMIAKRGIENTPMLVCVGKRGWLFDPANAVVESDSRLASKILTLSGISDDELASLYRGCLFTVYASHYEGWGLPVTESLSFGKVCLSANNSSLPEAGGKFADYFDNDSVSDLLRGLDKLISDETYRKSREAEIASQFRPRRWEELLRDLVGGVTNHFSKPAVKQQDETPVARVVPGVLYSLALDERMGENRAVAETMRHELTWHPLESWGCWAKSKTAKLAFKLSGDRTLSRDEFFIYMKLSCGPRPLTATFRLGVHVLGSVSLAVAAVEHVRFRAKRSWLADPEGKLYNVLAIDHSELTNLAQHSNGGDKRNIGVGFLEFGVCDPDDFEFRLEIMDRRDMRVV</sequence>
<dbReference type="SUPFAM" id="SSF48452">
    <property type="entry name" value="TPR-like"/>
    <property type="match status" value="1"/>
</dbReference>
<dbReference type="InterPro" id="IPR011990">
    <property type="entry name" value="TPR-like_helical_dom_sf"/>
</dbReference>
<dbReference type="GO" id="GO:0016757">
    <property type="term" value="F:glycosyltransferase activity"/>
    <property type="evidence" value="ECO:0007669"/>
    <property type="project" value="UniProtKB-KW"/>
</dbReference>
<protein>
    <recommendedName>
        <fullName evidence="4">Glycosyl transferase family 1 domain-containing protein</fullName>
    </recommendedName>
</protein>
<dbReference type="AlphaFoldDB" id="A0AAD5Y9L7"/>
<dbReference type="Pfam" id="PF00534">
    <property type="entry name" value="Glycos_transf_1"/>
    <property type="match status" value="1"/>
</dbReference>
<name>A0AAD5Y9L7_9APHY</name>
<evidence type="ECO:0000256" key="3">
    <source>
        <dbReference type="PROSITE-ProRule" id="PRU00339"/>
    </source>
</evidence>
<dbReference type="PANTHER" id="PTHR46401:SF2">
    <property type="entry name" value="GLYCOSYLTRANSFERASE WBBK-RELATED"/>
    <property type="match status" value="1"/>
</dbReference>
<keyword evidence="6" id="KW-1185">Reference proteome</keyword>
<dbReference type="Gene3D" id="1.25.40.10">
    <property type="entry name" value="Tetratricopeptide repeat domain"/>
    <property type="match status" value="1"/>
</dbReference>
<organism evidence="5 6">
    <name type="scientific">Meripilus lineatus</name>
    <dbReference type="NCBI Taxonomy" id="2056292"/>
    <lineage>
        <taxon>Eukaryota</taxon>
        <taxon>Fungi</taxon>
        <taxon>Dikarya</taxon>
        <taxon>Basidiomycota</taxon>
        <taxon>Agaricomycotina</taxon>
        <taxon>Agaricomycetes</taxon>
        <taxon>Polyporales</taxon>
        <taxon>Meripilaceae</taxon>
        <taxon>Meripilus</taxon>
    </lineage>
</organism>
<dbReference type="Pfam" id="PF13181">
    <property type="entry name" value="TPR_8"/>
    <property type="match status" value="1"/>
</dbReference>
<evidence type="ECO:0000256" key="2">
    <source>
        <dbReference type="ARBA" id="ARBA00022679"/>
    </source>
</evidence>